<evidence type="ECO:0000259" key="1">
    <source>
        <dbReference type="PROSITE" id="PS50987"/>
    </source>
</evidence>
<dbReference type="InterPro" id="IPR036390">
    <property type="entry name" value="WH_DNA-bd_sf"/>
</dbReference>
<dbReference type="RefSeq" id="WP_150551620.1">
    <property type="nucleotide sequence ID" value="NZ_CABPSG010000005.1"/>
</dbReference>
<protein>
    <submittedName>
        <fullName evidence="2">HTH-type transcriptional regulator</fullName>
    </submittedName>
</protein>
<feature type="domain" description="HTH arsR-type" evidence="1">
    <location>
        <begin position="1"/>
        <end position="94"/>
    </location>
</feature>
<dbReference type="InterPro" id="IPR001845">
    <property type="entry name" value="HTH_ArsR_DNA-bd_dom"/>
</dbReference>
<dbReference type="InterPro" id="IPR036388">
    <property type="entry name" value="WH-like_DNA-bd_sf"/>
</dbReference>
<gene>
    <name evidence="2" type="ORF">PSO31014_02174</name>
</gene>
<dbReference type="PRINTS" id="PR00778">
    <property type="entry name" value="HTHARSR"/>
</dbReference>
<dbReference type="SUPFAM" id="SSF46785">
    <property type="entry name" value="Winged helix' DNA-binding domain"/>
    <property type="match status" value="1"/>
</dbReference>
<evidence type="ECO:0000313" key="3">
    <source>
        <dbReference type="Proteomes" id="UP000405357"/>
    </source>
</evidence>
<dbReference type="EMBL" id="CABPSG010000005">
    <property type="protein sequence ID" value="VVE02316.1"/>
    <property type="molecule type" value="Genomic_DNA"/>
</dbReference>
<dbReference type="Gene3D" id="1.10.10.10">
    <property type="entry name" value="Winged helix-like DNA-binding domain superfamily/Winged helix DNA-binding domain"/>
    <property type="match status" value="1"/>
</dbReference>
<accession>A0ABY6VXW6</accession>
<keyword evidence="3" id="KW-1185">Reference proteome</keyword>
<dbReference type="SMART" id="SM00418">
    <property type="entry name" value="HTH_ARSR"/>
    <property type="match status" value="1"/>
</dbReference>
<proteinExistence type="predicted"/>
<dbReference type="CDD" id="cd00090">
    <property type="entry name" value="HTH_ARSR"/>
    <property type="match status" value="1"/>
</dbReference>
<comment type="caution">
    <text evidence="2">The sequence shown here is derived from an EMBL/GenBank/DDBJ whole genome shotgun (WGS) entry which is preliminary data.</text>
</comment>
<name>A0ABY6VXW6_9BURK</name>
<dbReference type="PANTHER" id="PTHR38600">
    <property type="entry name" value="TRANSCRIPTIONAL REGULATORY PROTEIN"/>
    <property type="match status" value="1"/>
</dbReference>
<reference evidence="2 3" key="1">
    <citation type="submission" date="2019-08" db="EMBL/GenBank/DDBJ databases">
        <authorList>
            <person name="Peeters C."/>
        </authorList>
    </citation>
    <scope>NUCLEOTIDE SEQUENCE [LARGE SCALE GENOMIC DNA]</scope>
    <source>
        <strain evidence="2 3">LMG 31014</strain>
    </source>
</reference>
<dbReference type="PANTHER" id="PTHR38600:SF2">
    <property type="entry name" value="SLL0088 PROTEIN"/>
    <property type="match status" value="1"/>
</dbReference>
<dbReference type="NCBIfam" id="NF033788">
    <property type="entry name" value="HTH_metalloreg"/>
    <property type="match status" value="1"/>
</dbReference>
<dbReference type="PROSITE" id="PS50987">
    <property type="entry name" value="HTH_ARSR_2"/>
    <property type="match status" value="1"/>
</dbReference>
<organism evidence="2 3">
    <name type="scientific">Pandoraea soli</name>
    <dbReference type="NCBI Taxonomy" id="2508293"/>
    <lineage>
        <taxon>Bacteria</taxon>
        <taxon>Pseudomonadati</taxon>
        <taxon>Pseudomonadota</taxon>
        <taxon>Betaproteobacteria</taxon>
        <taxon>Burkholderiales</taxon>
        <taxon>Burkholderiaceae</taxon>
        <taxon>Pandoraea</taxon>
    </lineage>
</organism>
<sequence>MDNYGIALNSVFHALADPTRRAVIQRLGVGPATVSELAEPFDMALPSFMKHVRVLEDTGLIRSSKAGRTRTCMLDRQNLAAAERWFAEQHAIWASRYDNLDNLLEKLQGQDNES</sequence>
<dbReference type="Proteomes" id="UP000405357">
    <property type="component" value="Unassembled WGS sequence"/>
</dbReference>
<dbReference type="Pfam" id="PF12840">
    <property type="entry name" value="HTH_20"/>
    <property type="match status" value="1"/>
</dbReference>
<evidence type="ECO:0000313" key="2">
    <source>
        <dbReference type="EMBL" id="VVE02316.1"/>
    </source>
</evidence>
<dbReference type="InterPro" id="IPR011991">
    <property type="entry name" value="ArsR-like_HTH"/>
</dbReference>